<dbReference type="RefSeq" id="WP_355390799.1">
    <property type="nucleotide sequence ID" value="NZ_JBEGHN010000023.1"/>
</dbReference>
<reference evidence="3 4" key="1">
    <citation type="submission" date="2024-06" db="EMBL/GenBank/DDBJ databases">
        <title>The Natural Products Discovery Center: Release of the First 8490 Sequenced Strains for Exploring Actinobacteria Biosynthetic Diversity.</title>
        <authorList>
            <person name="Kalkreuter E."/>
            <person name="Kautsar S.A."/>
            <person name="Yang D."/>
            <person name="Bader C.D."/>
            <person name="Teijaro C.N."/>
            <person name="Fluegel L."/>
            <person name="Davis C.M."/>
            <person name="Simpson J.R."/>
            <person name="Lauterbach L."/>
            <person name="Steele A.D."/>
            <person name="Gui C."/>
            <person name="Meng S."/>
            <person name="Li G."/>
            <person name="Viehrig K."/>
            <person name="Ye F."/>
            <person name="Su P."/>
            <person name="Kiefer A.F."/>
            <person name="Nichols A."/>
            <person name="Cepeda A.J."/>
            <person name="Yan W."/>
            <person name="Fan B."/>
            <person name="Jiang Y."/>
            <person name="Adhikari A."/>
            <person name="Zheng C.-J."/>
            <person name="Schuster L."/>
            <person name="Cowan T.M."/>
            <person name="Smanski M.J."/>
            <person name="Chevrette M.G."/>
            <person name="De Carvalho L.P.S."/>
            <person name="Shen B."/>
        </authorList>
    </citation>
    <scope>NUCLEOTIDE SEQUENCE [LARGE SCALE GENOMIC DNA]</scope>
    <source>
        <strain evidence="3 4">NPDC006434</strain>
    </source>
</reference>
<name>A0ABV2UNV5_9ACTN</name>
<evidence type="ECO:0000313" key="4">
    <source>
        <dbReference type="Proteomes" id="UP001550210"/>
    </source>
</evidence>
<feature type="region of interest" description="Disordered" evidence="1">
    <location>
        <begin position="1"/>
        <end position="87"/>
    </location>
</feature>
<organism evidence="3 4">
    <name type="scientific">Streptomyces ossamyceticus</name>
    <dbReference type="NCBI Taxonomy" id="249581"/>
    <lineage>
        <taxon>Bacteria</taxon>
        <taxon>Bacillati</taxon>
        <taxon>Actinomycetota</taxon>
        <taxon>Actinomycetes</taxon>
        <taxon>Kitasatosporales</taxon>
        <taxon>Streptomycetaceae</taxon>
        <taxon>Streptomyces</taxon>
    </lineage>
</organism>
<evidence type="ECO:0000259" key="2">
    <source>
        <dbReference type="Pfam" id="PF18448"/>
    </source>
</evidence>
<protein>
    <recommendedName>
        <fullName evidence="2">Endoglucanase B carbohydrate binding domain-containing protein</fullName>
    </recommendedName>
</protein>
<sequence length="87" mass="8970">MVTSDDPVLSDATGTTDAFAVPTRYKGDSLVTLAARRSCAPPRAPPPSAPAVSGRGVRCRSPSPSATPAGRGRRTATRGSRRPSPPR</sequence>
<evidence type="ECO:0000256" key="1">
    <source>
        <dbReference type="SAM" id="MobiDB-lite"/>
    </source>
</evidence>
<comment type="caution">
    <text evidence="3">The sequence shown here is derived from an EMBL/GenBank/DDBJ whole genome shotgun (WGS) entry which is preliminary data.</text>
</comment>
<keyword evidence="4" id="KW-1185">Reference proteome</keyword>
<dbReference type="EMBL" id="JBEXPZ010000001">
    <property type="protein sequence ID" value="MET9843216.1"/>
    <property type="molecule type" value="Genomic_DNA"/>
</dbReference>
<feature type="compositionally biased region" description="Basic residues" evidence="1">
    <location>
        <begin position="71"/>
        <end position="81"/>
    </location>
</feature>
<evidence type="ECO:0000313" key="3">
    <source>
        <dbReference type="EMBL" id="MET9843216.1"/>
    </source>
</evidence>
<feature type="domain" description="Endoglucanase B carbohydrate binding" evidence="2">
    <location>
        <begin position="5"/>
        <end position="36"/>
    </location>
</feature>
<proteinExistence type="predicted"/>
<dbReference type="Proteomes" id="UP001550210">
    <property type="component" value="Unassembled WGS sequence"/>
</dbReference>
<gene>
    <name evidence="3" type="ORF">ABZZ21_01260</name>
</gene>
<accession>A0ABV2UNV5</accession>
<dbReference type="Pfam" id="PF18448">
    <property type="entry name" value="CBM46"/>
    <property type="match status" value="1"/>
</dbReference>
<dbReference type="InterPro" id="IPR040946">
    <property type="entry name" value="CBM46"/>
</dbReference>